<dbReference type="Proteomes" id="UP000051248">
    <property type="component" value="Unassembled WGS sequence"/>
</dbReference>
<dbReference type="AlphaFoldDB" id="A0A0R1KHM4"/>
<gene>
    <name evidence="1" type="ORF">FD03_GL000614</name>
</gene>
<protein>
    <submittedName>
        <fullName evidence="1">Uncharacterized protein</fullName>
    </submittedName>
</protein>
<dbReference type="EMBL" id="AZDZ01000014">
    <property type="protein sequence ID" value="KRK79482.1"/>
    <property type="molecule type" value="Genomic_DNA"/>
</dbReference>
<keyword evidence="2" id="KW-1185">Reference proteome</keyword>
<accession>A0A0R1KHM4</accession>
<reference evidence="1 2" key="1">
    <citation type="journal article" date="2015" name="Genome Announc.">
        <title>Expanding the biotechnology potential of lactobacilli through comparative genomics of 213 strains and associated genera.</title>
        <authorList>
            <person name="Sun Z."/>
            <person name="Harris H.M."/>
            <person name="McCann A."/>
            <person name="Guo C."/>
            <person name="Argimon S."/>
            <person name="Zhang W."/>
            <person name="Yang X."/>
            <person name="Jeffery I.B."/>
            <person name="Cooney J.C."/>
            <person name="Kagawa T.F."/>
            <person name="Liu W."/>
            <person name="Song Y."/>
            <person name="Salvetti E."/>
            <person name="Wrobel A."/>
            <person name="Rasinkangas P."/>
            <person name="Parkhill J."/>
            <person name="Rea M.C."/>
            <person name="O'Sullivan O."/>
            <person name="Ritari J."/>
            <person name="Douillard F.P."/>
            <person name="Paul Ross R."/>
            <person name="Yang R."/>
            <person name="Briner A.E."/>
            <person name="Felis G.E."/>
            <person name="de Vos W.M."/>
            <person name="Barrangou R."/>
            <person name="Klaenhammer T.R."/>
            <person name="Caufield P.W."/>
            <person name="Cui Y."/>
            <person name="Zhang H."/>
            <person name="O'Toole P.W."/>
        </authorList>
    </citation>
    <scope>NUCLEOTIDE SEQUENCE [LARGE SCALE GENOMIC DNA]</scope>
    <source>
        <strain evidence="1 2">DSM 19682</strain>
    </source>
</reference>
<proteinExistence type="predicted"/>
<dbReference type="RefSeq" id="WP_155832097.1">
    <property type="nucleotide sequence ID" value="NZ_AZDZ01000014.1"/>
</dbReference>
<dbReference type="PATRIC" id="fig|1423775.4.peg.626"/>
<evidence type="ECO:0000313" key="2">
    <source>
        <dbReference type="Proteomes" id="UP000051248"/>
    </source>
</evidence>
<organism evidence="1 2">
    <name type="scientific">Companilactobacillus nodensis DSM 19682 = JCM 14932 = NBRC 107160</name>
    <dbReference type="NCBI Taxonomy" id="1423775"/>
    <lineage>
        <taxon>Bacteria</taxon>
        <taxon>Bacillati</taxon>
        <taxon>Bacillota</taxon>
        <taxon>Bacilli</taxon>
        <taxon>Lactobacillales</taxon>
        <taxon>Lactobacillaceae</taxon>
        <taxon>Companilactobacillus</taxon>
    </lineage>
</organism>
<dbReference type="STRING" id="1423775.FD03_GL000614"/>
<comment type="caution">
    <text evidence="1">The sequence shown here is derived from an EMBL/GenBank/DDBJ whole genome shotgun (WGS) entry which is preliminary data.</text>
</comment>
<evidence type="ECO:0000313" key="1">
    <source>
        <dbReference type="EMBL" id="KRK79482.1"/>
    </source>
</evidence>
<name>A0A0R1KHM4_9LACO</name>
<sequence length="52" mass="5845">MKLNKKANSLEDELTIQNAMIKGPIISGAFEVTLGTNKSLVHRFLRFISGRR</sequence>